<feature type="compositionally biased region" description="Gly residues" evidence="1">
    <location>
        <begin position="103"/>
        <end position="121"/>
    </location>
</feature>
<dbReference type="NCBIfam" id="TIGR01200">
    <property type="entry name" value="GLPGLI"/>
    <property type="match status" value="1"/>
</dbReference>
<dbReference type="RefSeq" id="WP_116853019.1">
    <property type="nucleotide sequence ID" value="NZ_QTJV01000002.1"/>
</dbReference>
<comment type="caution">
    <text evidence="3">The sequence shown here is derived from an EMBL/GenBank/DDBJ whole genome shotgun (WGS) entry which is preliminary data.</text>
</comment>
<feature type="region of interest" description="Disordered" evidence="1">
    <location>
        <begin position="68"/>
        <end position="121"/>
    </location>
</feature>
<gene>
    <name evidence="3" type="ORF">DXN04_09080</name>
</gene>
<name>A0A3E1P5U3_9BACT</name>
<dbReference type="Proteomes" id="UP000261174">
    <property type="component" value="Unassembled WGS sequence"/>
</dbReference>
<dbReference type="InterPro" id="IPR005901">
    <property type="entry name" value="GLPGLI"/>
</dbReference>
<feature type="compositionally biased region" description="Pro residues" evidence="1">
    <location>
        <begin position="83"/>
        <end position="99"/>
    </location>
</feature>
<feature type="compositionally biased region" description="Basic and acidic residues" evidence="1">
    <location>
        <begin position="247"/>
        <end position="271"/>
    </location>
</feature>
<dbReference type="EMBL" id="QTJV01000002">
    <property type="protein sequence ID" value="RFM35527.1"/>
    <property type="molecule type" value="Genomic_DNA"/>
</dbReference>
<organism evidence="3 4">
    <name type="scientific">Chitinophaga silvisoli</name>
    <dbReference type="NCBI Taxonomy" id="2291814"/>
    <lineage>
        <taxon>Bacteria</taxon>
        <taxon>Pseudomonadati</taxon>
        <taxon>Bacteroidota</taxon>
        <taxon>Chitinophagia</taxon>
        <taxon>Chitinophagales</taxon>
        <taxon>Chitinophagaceae</taxon>
        <taxon>Chitinophaga</taxon>
    </lineage>
</organism>
<evidence type="ECO:0000313" key="4">
    <source>
        <dbReference type="Proteomes" id="UP000261174"/>
    </source>
</evidence>
<feature type="compositionally biased region" description="Basic and acidic residues" evidence="1">
    <location>
        <begin position="68"/>
        <end position="82"/>
    </location>
</feature>
<dbReference type="OrthoDB" id="1440774at2"/>
<evidence type="ECO:0000256" key="1">
    <source>
        <dbReference type="SAM" id="MobiDB-lite"/>
    </source>
</evidence>
<feature type="signal peptide" evidence="2">
    <location>
        <begin position="1"/>
        <end position="23"/>
    </location>
</feature>
<dbReference type="Pfam" id="PF22252">
    <property type="entry name" value="PNGase_F-II_N"/>
    <property type="match status" value="1"/>
</dbReference>
<evidence type="ECO:0000256" key="2">
    <source>
        <dbReference type="SAM" id="SignalP"/>
    </source>
</evidence>
<feature type="chain" id="PRO_5017724025" evidence="2">
    <location>
        <begin position="24"/>
        <end position="271"/>
    </location>
</feature>
<reference evidence="3 4" key="1">
    <citation type="submission" date="2018-08" db="EMBL/GenBank/DDBJ databases">
        <title>Chitinophaga sp. K20C18050901, a novel bacterium isolated from forest soil.</title>
        <authorList>
            <person name="Wang C."/>
        </authorList>
    </citation>
    <scope>NUCLEOTIDE SEQUENCE [LARGE SCALE GENOMIC DNA]</scope>
    <source>
        <strain evidence="3 4">K20C18050901</strain>
    </source>
</reference>
<sequence length="271" mass="29429">MNHFSKTLFGAALIAFTGFTVQAQDKNSGVIDYEVSQKLPPRGGDGGDEEGQVITINQHFFFSAGHGKLETERPNFGGRDRQGPPPGQGGEQGPPPGGAPPEGNGGPGQGGGRGGRFRGGFGMMGGGFVDLQNHKYLQTFTKPDDSTKTFFAEEDFRPAKDVKPGDKTKKIAGYNCKKATVTVRDETYTVWYTTELPFSYSPVNGLLPEPNGVVLGAESSNRSFTAKKVDFKPVPPEKVSLPGNAEKVSEEDLHNMRREAMQKFRDRQNRN</sequence>
<accession>A0A3E1P5U3</accession>
<protein>
    <submittedName>
        <fullName evidence="3">GLPGLI family protein</fullName>
    </submittedName>
</protein>
<feature type="region of interest" description="Disordered" evidence="1">
    <location>
        <begin position="233"/>
        <end position="271"/>
    </location>
</feature>
<evidence type="ECO:0000313" key="3">
    <source>
        <dbReference type="EMBL" id="RFM35527.1"/>
    </source>
</evidence>
<keyword evidence="4" id="KW-1185">Reference proteome</keyword>
<proteinExistence type="predicted"/>
<dbReference type="AlphaFoldDB" id="A0A3E1P5U3"/>
<keyword evidence="2" id="KW-0732">Signal</keyword>